<keyword evidence="1" id="KW-1133">Transmembrane helix</keyword>
<name>A0A7X0J190_9SPHI</name>
<accession>A0A7X0J190</accession>
<proteinExistence type="predicted"/>
<feature type="transmembrane region" description="Helical" evidence="1">
    <location>
        <begin position="91"/>
        <end position="111"/>
    </location>
</feature>
<protein>
    <submittedName>
        <fullName evidence="2">Uncharacterized protein</fullName>
    </submittedName>
</protein>
<gene>
    <name evidence="2" type="ORF">HDF25_001324</name>
</gene>
<dbReference type="RefSeq" id="WP_184623922.1">
    <property type="nucleotide sequence ID" value="NZ_JACHCC010000003.1"/>
</dbReference>
<dbReference type="EMBL" id="JACHCC010000003">
    <property type="protein sequence ID" value="MBB6499183.1"/>
    <property type="molecule type" value="Genomic_DNA"/>
</dbReference>
<dbReference type="Proteomes" id="UP000521017">
    <property type="component" value="Unassembled WGS sequence"/>
</dbReference>
<evidence type="ECO:0000313" key="3">
    <source>
        <dbReference type="Proteomes" id="UP000521017"/>
    </source>
</evidence>
<sequence length="156" mass="18282">MHNLFLLHFYTIIEFAILSMFFRDIIKGKFITGFITCSIFAFTALCIINFVFLQSLDKFNTYTRPIEAIFLIAYSLSYFERESRTDHELSWVNNPVNWMVTGILLYFSGALFQFTFSNVVSVEVSHDIKVLIWNIHATLVLIMYMLFAIGFHKCKN</sequence>
<reference evidence="2 3" key="1">
    <citation type="submission" date="2020-08" db="EMBL/GenBank/DDBJ databases">
        <title>Genomic Encyclopedia of Type Strains, Phase IV (KMG-V): Genome sequencing to study the core and pangenomes of soil and plant-associated prokaryotes.</title>
        <authorList>
            <person name="Whitman W."/>
        </authorList>
    </citation>
    <scope>NUCLEOTIDE SEQUENCE [LARGE SCALE GENOMIC DNA]</scope>
    <source>
        <strain evidence="2 3">M2T3</strain>
    </source>
</reference>
<feature type="transmembrane region" description="Helical" evidence="1">
    <location>
        <begin position="131"/>
        <end position="151"/>
    </location>
</feature>
<dbReference type="AlphaFoldDB" id="A0A7X0J190"/>
<evidence type="ECO:0000256" key="1">
    <source>
        <dbReference type="SAM" id="Phobius"/>
    </source>
</evidence>
<evidence type="ECO:0000313" key="2">
    <source>
        <dbReference type="EMBL" id="MBB6499183.1"/>
    </source>
</evidence>
<keyword evidence="1" id="KW-0812">Transmembrane</keyword>
<feature type="transmembrane region" description="Helical" evidence="1">
    <location>
        <begin position="34"/>
        <end position="56"/>
    </location>
</feature>
<organism evidence="2 3">
    <name type="scientific">Pedobacter cryoconitis</name>
    <dbReference type="NCBI Taxonomy" id="188932"/>
    <lineage>
        <taxon>Bacteria</taxon>
        <taxon>Pseudomonadati</taxon>
        <taxon>Bacteroidota</taxon>
        <taxon>Sphingobacteriia</taxon>
        <taxon>Sphingobacteriales</taxon>
        <taxon>Sphingobacteriaceae</taxon>
        <taxon>Pedobacter</taxon>
    </lineage>
</organism>
<feature type="transmembrane region" description="Helical" evidence="1">
    <location>
        <begin position="6"/>
        <end position="22"/>
    </location>
</feature>
<comment type="caution">
    <text evidence="2">The sequence shown here is derived from an EMBL/GenBank/DDBJ whole genome shotgun (WGS) entry which is preliminary data.</text>
</comment>
<keyword evidence="1" id="KW-0472">Membrane</keyword>